<dbReference type="InterPro" id="IPR014710">
    <property type="entry name" value="RmlC-like_jellyroll"/>
</dbReference>
<evidence type="ECO:0000259" key="1">
    <source>
        <dbReference type="Pfam" id="PF07883"/>
    </source>
</evidence>
<dbReference type="InterPro" id="IPR011051">
    <property type="entry name" value="RmlC_Cupin_sf"/>
</dbReference>
<protein>
    <submittedName>
        <fullName evidence="2">Cupin domain protein</fullName>
    </submittedName>
</protein>
<reference evidence="2 3" key="1">
    <citation type="submission" date="2017-06" db="EMBL/GenBank/DDBJ databases">
        <authorList>
            <person name="Kim H.J."/>
            <person name="Triplett B.A."/>
        </authorList>
    </citation>
    <scope>NUCLEOTIDE SEQUENCE [LARGE SCALE GENOMIC DNA]</scope>
    <source>
        <strain evidence="2 3">CGMCC 4.2132</strain>
    </source>
</reference>
<dbReference type="SUPFAM" id="SSF51182">
    <property type="entry name" value="RmlC-like cupins"/>
    <property type="match status" value="1"/>
</dbReference>
<gene>
    <name evidence="2" type="ORF">SAMN05216276_109715</name>
</gene>
<organism evidence="2 3">
    <name type="scientific">Streptosporangium subroseum</name>
    <dbReference type="NCBI Taxonomy" id="106412"/>
    <lineage>
        <taxon>Bacteria</taxon>
        <taxon>Bacillati</taxon>
        <taxon>Actinomycetota</taxon>
        <taxon>Actinomycetes</taxon>
        <taxon>Streptosporangiales</taxon>
        <taxon>Streptosporangiaceae</taxon>
        <taxon>Streptosporangium</taxon>
    </lineage>
</organism>
<name>A0A239P878_9ACTN</name>
<dbReference type="OrthoDB" id="5145129at2"/>
<dbReference type="AlphaFoldDB" id="A0A239P878"/>
<dbReference type="RefSeq" id="WP_089213478.1">
    <property type="nucleotide sequence ID" value="NZ_FZOD01000097.1"/>
</dbReference>
<dbReference type="Proteomes" id="UP000198282">
    <property type="component" value="Unassembled WGS sequence"/>
</dbReference>
<evidence type="ECO:0000313" key="2">
    <source>
        <dbReference type="EMBL" id="SNT63093.1"/>
    </source>
</evidence>
<dbReference type="InterPro" id="IPR013096">
    <property type="entry name" value="Cupin_2"/>
</dbReference>
<evidence type="ECO:0000313" key="3">
    <source>
        <dbReference type="Proteomes" id="UP000198282"/>
    </source>
</evidence>
<sequence length="136" mass="14138">MPVIRHAESRRTETPNAVMTTLASPSQGGAGQVVWRVDMNPGQVGPPHAIDAEQVWTVLDGGATVELGDETLTVEPGDTLVMPADVPRRLSAAPATGFTAIVVAPAGMRAYVTDGIRVSAECAVPDGDKLVPAWVV</sequence>
<dbReference type="EMBL" id="FZOD01000097">
    <property type="protein sequence ID" value="SNT63093.1"/>
    <property type="molecule type" value="Genomic_DNA"/>
</dbReference>
<feature type="domain" description="Cupin type-2" evidence="1">
    <location>
        <begin position="36"/>
        <end position="92"/>
    </location>
</feature>
<proteinExistence type="predicted"/>
<keyword evidence="3" id="KW-1185">Reference proteome</keyword>
<dbReference type="Pfam" id="PF07883">
    <property type="entry name" value="Cupin_2"/>
    <property type="match status" value="1"/>
</dbReference>
<dbReference type="Gene3D" id="2.60.120.10">
    <property type="entry name" value="Jelly Rolls"/>
    <property type="match status" value="1"/>
</dbReference>
<accession>A0A239P878</accession>